<protein>
    <submittedName>
        <fullName evidence="1">Uncharacterized protein</fullName>
    </submittedName>
</protein>
<proteinExistence type="predicted"/>
<gene>
    <name evidence="1" type="ORF">G292_00015</name>
</gene>
<evidence type="ECO:0000313" key="2">
    <source>
        <dbReference type="Proteomes" id="UP000306344"/>
    </source>
</evidence>
<organism evidence="1 2">
    <name type="scientific">Escherichia phage vB_EcoS_G29-2</name>
    <dbReference type="NCBI Taxonomy" id="2508189"/>
    <lineage>
        <taxon>Viruses</taxon>
        <taxon>Duplodnaviria</taxon>
        <taxon>Heunggongvirae</taxon>
        <taxon>Uroviricota</taxon>
        <taxon>Caudoviricetes</taxon>
        <taxon>Drexlerviridae</taxon>
        <taxon>Tempevirinae</taxon>
        <taxon>Hanrivervirus</taxon>
        <taxon>Hanrivervirus G292</taxon>
    </lineage>
</organism>
<sequence>MVFNALKRIFKPEYRIVACTECKIYYLQRRRVIGGDWEYLTDDAFGFWAMEFNSYSEAREYAKKLHKFRPYKLRLLVVKKCDVWDHV</sequence>
<accession>A0A482N7D1</accession>
<dbReference type="EMBL" id="MK373798">
    <property type="protein sequence ID" value="QBQ81469.1"/>
    <property type="molecule type" value="Genomic_DNA"/>
</dbReference>
<keyword evidence="2" id="KW-1185">Reference proteome</keyword>
<evidence type="ECO:0000313" key="1">
    <source>
        <dbReference type="EMBL" id="QBQ81469.1"/>
    </source>
</evidence>
<name>A0A482N7D1_9CAUD</name>
<dbReference type="Proteomes" id="UP000306344">
    <property type="component" value="Segment"/>
</dbReference>
<reference evidence="1 2" key="1">
    <citation type="submission" date="2019-01" db="EMBL/GenBank/DDBJ databases">
        <title>Still something new to discover - new insights into E. coli phage diversity and taxonomy.</title>
        <authorList>
            <person name="Korf I.H.E."/>
            <person name="Adriaennsens E."/>
            <person name="Dreiseikelmann B."/>
            <person name="Kropinski A."/>
            <person name="Nimtz M."/>
            <person name="Meier-Kolthoff J.P."/>
            <person name="Rohde M."/>
            <person name="van Raaij M."/>
            <person name="Wittmann J."/>
        </authorList>
    </citation>
    <scope>NUCLEOTIDE SEQUENCE [LARGE SCALE GENOMIC DNA]</scope>
</reference>